<dbReference type="GO" id="GO:0004519">
    <property type="term" value="F:endonuclease activity"/>
    <property type="evidence" value="ECO:0007669"/>
    <property type="project" value="UniProtKB-KW"/>
</dbReference>
<evidence type="ECO:0000259" key="2">
    <source>
        <dbReference type="Pfam" id="PF13392"/>
    </source>
</evidence>
<evidence type="ECO:0000313" key="4">
    <source>
        <dbReference type="Proteomes" id="UP000030227"/>
    </source>
</evidence>
<dbReference type="GeneID" id="23680506"/>
<dbReference type="Gene3D" id="3.90.75.10">
    <property type="entry name" value="Homing Intron 3 (I-ppo) Encoded Endonuclease, Chain A"/>
    <property type="match status" value="1"/>
</dbReference>
<keyword evidence="3" id="KW-0255">Endonuclease</keyword>
<dbReference type="InterPro" id="IPR003615">
    <property type="entry name" value="HNH_nuc"/>
</dbReference>
<feature type="compositionally biased region" description="Basic and acidic residues" evidence="1">
    <location>
        <begin position="81"/>
        <end position="96"/>
    </location>
</feature>
<dbReference type="InterPro" id="IPR044930">
    <property type="entry name" value="Homing_endonuclease_His-Me"/>
</dbReference>
<keyword evidence="3" id="KW-0378">Hydrolase</keyword>
<keyword evidence="3" id="KW-0540">Nuclease</keyword>
<reference evidence="3 4" key="1">
    <citation type="journal article" date="2015" name="PLoS ONE">
        <title>Investigation of a Large Collection of Pseudomonas aeruginosa Bacteriophages Collected from a Single Environmental Source in Abidjan, Cote d'Ivoire.</title>
        <authorList>
            <person name="Essoh C."/>
            <person name="Latino L."/>
            <person name="Midoux C."/>
            <person name="Blouin Y."/>
            <person name="Loukou G."/>
            <person name="Nguetta S.P."/>
            <person name="Lathro S."/>
            <person name="Cablanmian A."/>
            <person name="Kouassi A.K."/>
            <person name="Vergnaud G."/>
            <person name="Pourcel C."/>
        </authorList>
    </citation>
    <scope>NUCLEOTIDE SEQUENCE [LARGE SCALE GENOMIC DNA]</scope>
    <source>
        <strain evidence="3">Ab22</strain>
    </source>
</reference>
<feature type="domain" description="HNH nuclease" evidence="2">
    <location>
        <begin position="43"/>
        <end position="82"/>
    </location>
</feature>
<dbReference type="KEGG" id="vg:23680506"/>
<feature type="region of interest" description="Disordered" evidence="1">
    <location>
        <begin position="79"/>
        <end position="98"/>
    </location>
</feature>
<dbReference type="OrthoDB" id="21336at10239"/>
<dbReference type="Proteomes" id="UP000030227">
    <property type="component" value="Segment"/>
</dbReference>
<gene>
    <name evidence="3" type="primary">ORF42</name>
</gene>
<dbReference type="SUPFAM" id="SSF54060">
    <property type="entry name" value="His-Me finger endonucleases"/>
    <property type="match status" value="1"/>
</dbReference>
<dbReference type="Pfam" id="PF13392">
    <property type="entry name" value="HNH_3"/>
    <property type="match status" value="1"/>
</dbReference>
<dbReference type="InterPro" id="IPR044925">
    <property type="entry name" value="His-Me_finger_sf"/>
</dbReference>
<dbReference type="EMBL" id="LN610578">
    <property type="protein sequence ID" value="CEF89757.1"/>
    <property type="molecule type" value="Genomic_DNA"/>
</dbReference>
<organism evidence="3 4">
    <name type="scientific">Pseudomonas phage vB_PaeP_C2-10_Ab22</name>
    <dbReference type="NCBI Taxonomy" id="1548906"/>
    <lineage>
        <taxon>Viruses</taxon>
        <taxon>Duplodnaviria</taxon>
        <taxon>Heunggongvirae</taxon>
        <taxon>Uroviricota</taxon>
        <taxon>Caudoviricetes</taxon>
        <taxon>Bruynoghevirus</taxon>
        <taxon>Bruynoghevirus Ab22</taxon>
    </lineage>
</organism>
<accession>A0A0A1IX32</accession>
<keyword evidence="4" id="KW-1185">Reference proteome</keyword>
<dbReference type="RefSeq" id="YP_009125610.1">
    <property type="nucleotide sequence ID" value="NC_026599.1"/>
</dbReference>
<protein>
    <submittedName>
        <fullName evidence="3">Putative endonuclease</fullName>
    </submittedName>
</protein>
<name>A0A0A1IX32_9CAUD</name>
<evidence type="ECO:0000313" key="3">
    <source>
        <dbReference type="EMBL" id="CEF89757.1"/>
    </source>
</evidence>
<evidence type="ECO:0000256" key="1">
    <source>
        <dbReference type="SAM" id="MobiDB-lite"/>
    </source>
</evidence>
<proteinExistence type="predicted"/>
<sequence>MIEERFWSKVDKTEGCWNWTASTDKFGRGRFKWNKRVGYAPRFSWELHFGGIPEGLYVLHECDNPACVRPDHLFLGTKGDNNADRSRKGRNADFRGSKNPAATIDEDVAKEIIRLIKSGLGNTEISKLGFPYNAVQNIRYGRAWAQCWE</sequence>